<dbReference type="GO" id="GO:0090158">
    <property type="term" value="P:endoplasmic reticulum membrane organization"/>
    <property type="evidence" value="ECO:0007669"/>
    <property type="project" value="TreeGrafter"/>
</dbReference>
<organism evidence="7 8">
    <name type="scientific">Saprolegnia parasitica (strain CBS 223.65)</name>
    <dbReference type="NCBI Taxonomy" id="695850"/>
    <lineage>
        <taxon>Eukaryota</taxon>
        <taxon>Sar</taxon>
        <taxon>Stramenopiles</taxon>
        <taxon>Oomycota</taxon>
        <taxon>Saprolegniomycetes</taxon>
        <taxon>Saprolegniales</taxon>
        <taxon>Saprolegniaceae</taxon>
        <taxon>Saprolegnia</taxon>
    </lineage>
</organism>
<evidence type="ECO:0000256" key="1">
    <source>
        <dbReference type="ARBA" id="ARBA00004211"/>
    </source>
</evidence>
<feature type="domain" description="MSP" evidence="6">
    <location>
        <begin position="20"/>
        <end position="152"/>
    </location>
</feature>
<evidence type="ECO:0000256" key="4">
    <source>
        <dbReference type="ARBA" id="ARBA00022989"/>
    </source>
</evidence>
<dbReference type="GO" id="GO:0005886">
    <property type="term" value="C:plasma membrane"/>
    <property type="evidence" value="ECO:0007669"/>
    <property type="project" value="TreeGrafter"/>
</dbReference>
<gene>
    <name evidence="7" type="ORF">SPRG_09868</name>
</gene>
<dbReference type="EMBL" id="KK583244">
    <property type="protein sequence ID" value="KDO24232.1"/>
    <property type="molecule type" value="Genomic_DNA"/>
</dbReference>
<dbReference type="VEuPathDB" id="FungiDB:SPRG_09868"/>
<dbReference type="InterPro" id="IPR013783">
    <property type="entry name" value="Ig-like_fold"/>
</dbReference>
<dbReference type="OrthoDB" id="264603at2759"/>
<dbReference type="PANTHER" id="PTHR10809:SF6">
    <property type="entry name" value="AT11025P-RELATED"/>
    <property type="match status" value="1"/>
</dbReference>
<dbReference type="Proteomes" id="UP000030745">
    <property type="component" value="Unassembled WGS sequence"/>
</dbReference>
<dbReference type="Pfam" id="PF00635">
    <property type="entry name" value="Motile_Sperm"/>
    <property type="match status" value="2"/>
</dbReference>
<dbReference type="RefSeq" id="XP_012205008.1">
    <property type="nucleotide sequence ID" value="XM_012349618.1"/>
</dbReference>
<accession>A0A067CBR2</accession>
<reference evidence="7 8" key="1">
    <citation type="journal article" date="2013" name="PLoS Genet.">
        <title>Distinctive expansion of potential virulence genes in the genome of the oomycete fish pathogen Saprolegnia parasitica.</title>
        <authorList>
            <person name="Jiang R.H."/>
            <person name="de Bruijn I."/>
            <person name="Haas B.J."/>
            <person name="Belmonte R."/>
            <person name="Lobach L."/>
            <person name="Christie J."/>
            <person name="van den Ackerveken G."/>
            <person name="Bottin A."/>
            <person name="Bulone V."/>
            <person name="Diaz-Moreno S.M."/>
            <person name="Dumas B."/>
            <person name="Fan L."/>
            <person name="Gaulin E."/>
            <person name="Govers F."/>
            <person name="Grenville-Briggs L.J."/>
            <person name="Horner N.R."/>
            <person name="Levin J.Z."/>
            <person name="Mammella M."/>
            <person name="Meijer H.J."/>
            <person name="Morris P."/>
            <person name="Nusbaum C."/>
            <person name="Oome S."/>
            <person name="Phillips A.J."/>
            <person name="van Rooyen D."/>
            <person name="Rzeszutek E."/>
            <person name="Saraiva M."/>
            <person name="Secombes C.J."/>
            <person name="Seidl M.F."/>
            <person name="Snel B."/>
            <person name="Stassen J.H."/>
            <person name="Sykes S."/>
            <person name="Tripathy S."/>
            <person name="van den Berg H."/>
            <person name="Vega-Arreguin J.C."/>
            <person name="Wawra S."/>
            <person name="Young S.K."/>
            <person name="Zeng Q."/>
            <person name="Dieguez-Uribeondo J."/>
            <person name="Russ C."/>
            <person name="Tyler B.M."/>
            <person name="van West P."/>
        </authorList>
    </citation>
    <scope>NUCLEOTIDE SEQUENCE [LARGE SCALE GENOMIC DNA]</scope>
    <source>
        <strain evidence="7 8">CBS 223.65</strain>
    </source>
</reference>
<dbReference type="InterPro" id="IPR008962">
    <property type="entry name" value="PapD-like_sf"/>
</dbReference>
<proteinExistence type="inferred from homology"/>
<keyword evidence="4" id="KW-1133">Transmembrane helix</keyword>
<evidence type="ECO:0000313" key="8">
    <source>
        <dbReference type="Proteomes" id="UP000030745"/>
    </source>
</evidence>
<comment type="similarity">
    <text evidence="2">Belongs to the VAMP-associated protein (VAP) (TC 9.B.17) family.</text>
</comment>
<dbReference type="Gene3D" id="2.60.40.10">
    <property type="entry name" value="Immunoglobulins"/>
    <property type="match status" value="2"/>
</dbReference>
<evidence type="ECO:0000256" key="5">
    <source>
        <dbReference type="ARBA" id="ARBA00023136"/>
    </source>
</evidence>
<keyword evidence="3" id="KW-0812">Transmembrane</keyword>
<dbReference type="KEGG" id="spar:SPRG_09868"/>
<evidence type="ECO:0000313" key="7">
    <source>
        <dbReference type="EMBL" id="KDO24232.1"/>
    </source>
</evidence>
<dbReference type="SUPFAM" id="SSF49354">
    <property type="entry name" value="PapD-like"/>
    <property type="match status" value="2"/>
</dbReference>
<dbReference type="InterPro" id="IPR016763">
    <property type="entry name" value="VAP"/>
</dbReference>
<dbReference type="AlphaFoldDB" id="A0A067CBR2"/>
<dbReference type="GO" id="GO:0061817">
    <property type="term" value="P:endoplasmic reticulum-plasma membrane tethering"/>
    <property type="evidence" value="ECO:0007669"/>
    <property type="project" value="TreeGrafter"/>
</dbReference>
<dbReference type="PANTHER" id="PTHR10809">
    <property type="entry name" value="VESICLE-ASSOCIATED MEMBRANE PROTEIN-ASSOCIATED PROTEIN"/>
    <property type="match status" value="1"/>
</dbReference>
<dbReference type="STRING" id="695850.A0A067CBR2"/>
<dbReference type="InterPro" id="IPR000535">
    <property type="entry name" value="MSP_dom"/>
</dbReference>
<protein>
    <recommendedName>
        <fullName evidence="6">MSP domain-containing protein</fullName>
    </recommendedName>
</protein>
<dbReference type="PROSITE" id="PS50202">
    <property type="entry name" value="MSP"/>
    <property type="match status" value="2"/>
</dbReference>
<dbReference type="GO" id="GO:0005789">
    <property type="term" value="C:endoplasmic reticulum membrane"/>
    <property type="evidence" value="ECO:0007669"/>
    <property type="project" value="InterPro"/>
</dbReference>
<evidence type="ECO:0000256" key="2">
    <source>
        <dbReference type="ARBA" id="ARBA00008932"/>
    </source>
</evidence>
<keyword evidence="8" id="KW-1185">Reference proteome</keyword>
<dbReference type="GeneID" id="24132013"/>
<dbReference type="OMA" id="KKHIHGH"/>
<name>A0A067CBR2_SAPPC</name>
<feature type="domain" description="MSP" evidence="6">
    <location>
        <begin position="153"/>
        <end position="292"/>
    </location>
</feature>
<evidence type="ECO:0000259" key="6">
    <source>
        <dbReference type="PROSITE" id="PS50202"/>
    </source>
</evidence>
<sequence length="308" mass="33141">MGASNSTSAESSGSSSAPHGLVVKPSNAITFVLAPGSAPTVVVKLKNTCNNHNVAFKVKTTHPARYVVKPTHGVLPPQSKLLVTVVLQPAECDDLLSLAADVLAEIPDKFQLQWLRTKLNAPMTLVEDDFRALWSTVEKKHIHGHKLPCRFIIDSGAPEPVVAFGLEPGTSPEATLVVTNPSATTSMAFKVKTTRPTRYRVRPNQGVLRPGATATVLVVLEQDDCDDLCSLEPSGRLLVGDKFLLQATPIDDAFYMLVTKKGALQGMDELSSFWGRTDKATVWSQKIAARYVDGMVVDATTDVALPLS</sequence>
<keyword evidence="5" id="KW-0472">Membrane</keyword>
<comment type="subcellular location">
    <subcellularLocation>
        <location evidence="1">Membrane</location>
        <topology evidence="1">Single-pass type IV membrane protein</topology>
    </subcellularLocation>
</comment>
<evidence type="ECO:0000256" key="3">
    <source>
        <dbReference type="ARBA" id="ARBA00022692"/>
    </source>
</evidence>